<keyword evidence="5 19" id="KW-0378">Hydrolase</keyword>
<dbReference type="GO" id="GO:0005829">
    <property type="term" value="C:cytosol"/>
    <property type="evidence" value="ECO:0007669"/>
    <property type="project" value="TreeGrafter"/>
</dbReference>
<comment type="cofactor">
    <cofactor evidence="2">
        <name>Zn(2+)</name>
        <dbReference type="ChEBI" id="CHEBI:29105"/>
    </cofactor>
</comment>
<feature type="domain" description="Peptidase M20 dimerisation" evidence="18">
    <location>
        <begin position="208"/>
        <end position="294"/>
    </location>
</feature>
<dbReference type="GO" id="GO:0006508">
    <property type="term" value="P:proteolysis"/>
    <property type="evidence" value="ECO:0007669"/>
    <property type="project" value="UniProtKB-KW"/>
</dbReference>
<dbReference type="GO" id="GO:0046872">
    <property type="term" value="F:metal ion binding"/>
    <property type="evidence" value="ECO:0007669"/>
    <property type="project" value="UniProtKB-KW"/>
</dbReference>
<evidence type="ECO:0000256" key="10">
    <source>
        <dbReference type="ARBA" id="ARBA00038976"/>
    </source>
</evidence>
<evidence type="ECO:0000256" key="3">
    <source>
        <dbReference type="ARBA" id="ARBA00022670"/>
    </source>
</evidence>
<dbReference type="PIRSF" id="PIRSF016599">
    <property type="entry name" value="Xaa-His_dipept"/>
    <property type="match status" value="1"/>
</dbReference>
<dbReference type="InterPro" id="IPR002933">
    <property type="entry name" value="Peptidase_M20"/>
</dbReference>
<evidence type="ECO:0000256" key="7">
    <source>
        <dbReference type="ARBA" id="ARBA00023049"/>
    </source>
</evidence>
<dbReference type="PANTHER" id="PTHR43501">
    <property type="entry name" value="CYTOSOL NON-SPECIFIC DIPEPTIDASE"/>
    <property type="match status" value="1"/>
</dbReference>
<dbReference type="InterPro" id="IPR036264">
    <property type="entry name" value="Bact_exopeptidase_dim_dom"/>
</dbReference>
<comment type="similarity">
    <text evidence="12">Belongs to the peptidase M20C family.</text>
</comment>
<dbReference type="FunFam" id="3.40.630.10:FF:000018">
    <property type="entry name" value="Aminoacyl-histidine dipeptidase PepD"/>
    <property type="match status" value="1"/>
</dbReference>
<dbReference type="CDD" id="cd03890">
    <property type="entry name" value="M20_pepD"/>
    <property type="match status" value="1"/>
</dbReference>
<gene>
    <name evidence="19" type="primary">pepD</name>
    <name evidence="19" type="ORF">KL86DYS2_11635</name>
</gene>
<evidence type="ECO:0000256" key="6">
    <source>
        <dbReference type="ARBA" id="ARBA00022833"/>
    </source>
</evidence>
<accession>A0A212JIU7</accession>
<dbReference type="Pfam" id="PF01546">
    <property type="entry name" value="Peptidase_M20"/>
    <property type="match status" value="1"/>
</dbReference>
<keyword evidence="4" id="KW-0479">Metal-binding</keyword>
<dbReference type="EC" id="3.4.13.18" evidence="10"/>
<evidence type="ECO:0000256" key="4">
    <source>
        <dbReference type="ARBA" id="ARBA00022723"/>
    </source>
</evidence>
<evidence type="ECO:0000256" key="8">
    <source>
        <dbReference type="ARBA" id="ARBA00023285"/>
    </source>
</evidence>
<dbReference type="NCBIfam" id="TIGR01893">
    <property type="entry name" value="aa-his-dipept"/>
    <property type="match status" value="1"/>
</dbReference>
<dbReference type="FunFam" id="3.40.630.10:FF:000015">
    <property type="entry name" value="Aminoacyl-histidine dipeptidase PepD"/>
    <property type="match status" value="1"/>
</dbReference>
<evidence type="ECO:0000256" key="13">
    <source>
        <dbReference type="ARBA" id="ARBA00071271"/>
    </source>
</evidence>
<name>A0A212JIU7_9BACT</name>
<dbReference type="RefSeq" id="WP_296948998.1">
    <property type="nucleotide sequence ID" value="NZ_LT599021.1"/>
</dbReference>
<organism evidence="19">
    <name type="scientific">uncultured Dysgonomonas sp</name>
    <dbReference type="NCBI Taxonomy" id="206096"/>
    <lineage>
        <taxon>Bacteria</taxon>
        <taxon>Pseudomonadati</taxon>
        <taxon>Bacteroidota</taxon>
        <taxon>Bacteroidia</taxon>
        <taxon>Bacteroidales</taxon>
        <taxon>Dysgonomonadaceae</taxon>
        <taxon>Dysgonomonas</taxon>
        <taxon>environmental samples</taxon>
    </lineage>
</organism>
<dbReference type="PANTHER" id="PTHR43501:SF1">
    <property type="entry name" value="CYTOSOL NON-SPECIFIC DIPEPTIDASE"/>
    <property type="match status" value="1"/>
</dbReference>
<keyword evidence="7" id="KW-0482">Metalloprotease</keyword>
<dbReference type="SUPFAM" id="SSF53187">
    <property type="entry name" value="Zn-dependent exopeptidases"/>
    <property type="match status" value="1"/>
</dbReference>
<evidence type="ECO:0000256" key="17">
    <source>
        <dbReference type="ARBA" id="ARBA00078074"/>
    </source>
</evidence>
<protein>
    <recommendedName>
        <fullName evidence="13">Cytosol non-specific dipeptidase</fullName>
        <ecNumber evidence="10">3.4.13.18</ecNumber>
    </recommendedName>
    <alternativeName>
        <fullName evidence="16">Aminoacyl-histidine dipeptidase</fullName>
    </alternativeName>
    <alternativeName>
        <fullName evidence="15">Beta-alanyl-histidine dipeptidase</fullName>
    </alternativeName>
    <alternativeName>
        <fullName evidence="14">Carnosinase</fullName>
    </alternativeName>
    <alternativeName>
        <fullName evidence="11">Peptidase D</fullName>
    </alternativeName>
    <alternativeName>
        <fullName evidence="17">Xaa-His dipeptidase</fullName>
    </alternativeName>
</protein>
<evidence type="ECO:0000256" key="2">
    <source>
        <dbReference type="ARBA" id="ARBA00001947"/>
    </source>
</evidence>
<evidence type="ECO:0000256" key="1">
    <source>
        <dbReference type="ARBA" id="ARBA00001941"/>
    </source>
</evidence>
<dbReference type="AlphaFoldDB" id="A0A212JIU7"/>
<evidence type="ECO:0000256" key="5">
    <source>
        <dbReference type="ARBA" id="ARBA00022801"/>
    </source>
</evidence>
<dbReference type="PRINTS" id="PR00934">
    <property type="entry name" value="XHISDIPTASE"/>
</dbReference>
<proteinExistence type="inferred from homology"/>
<evidence type="ECO:0000256" key="12">
    <source>
        <dbReference type="ARBA" id="ARBA00061423"/>
    </source>
</evidence>
<dbReference type="InterPro" id="IPR011650">
    <property type="entry name" value="Peptidase_M20_dimer"/>
</dbReference>
<evidence type="ECO:0000256" key="16">
    <source>
        <dbReference type="ARBA" id="ARBA00077688"/>
    </source>
</evidence>
<keyword evidence="8" id="KW-0170">Cobalt</keyword>
<dbReference type="Gene3D" id="3.40.630.10">
    <property type="entry name" value="Zn peptidases"/>
    <property type="match status" value="2"/>
</dbReference>
<comment type="catalytic activity">
    <reaction evidence="9">
        <text>Hydrolysis of dipeptides, preferentially hydrophobic dipeptides including prolyl amino acids.</text>
        <dbReference type="EC" id="3.4.13.18"/>
    </reaction>
</comment>
<dbReference type="GO" id="GO:0070573">
    <property type="term" value="F:metallodipeptidase activity"/>
    <property type="evidence" value="ECO:0007669"/>
    <property type="project" value="TreeGrafter"/>
</dbReference>
<evidence type="ECO:0000256" key="11">
    <source>
        <dbReference type="ARBA" id="ARBA00044252"/>
    </source>
</evidence>
<reference evidence="19" key="1">
    <citation type="submission" date="2016-04" db="EMBL/GenBank/DDBJ databases">
        <authorList>
            <person name="Evans L.H."/>
            <person name="Alamgir A."/>
            <person name="Owens N."/>
            <person name="Weber N.D."/>
            <person name="Virtaneva K."/>
            <person name="Barbian K."/>
            <person name="Babar A."/>
            <person name="Rosenke K."/>
        </authorList>
    </citation>
    <scope>NUCLEOTIDE SEQUENCE</scope>
    <source>
        <strain evidence="19">86-2</strain>
    </source>
</reference>
<dbReference type="InterPro" id="IPR001160">
    <property type="entry name" value="Peptidase_M20C"/>
</dbReference>
<keyword evidence="3" id="KW-0645">Protease</keyword>
<dbReference type="SUPFAM" id="SSF55031">
    <property type="entry name" value="Bacterial exopeptidase dimerisation domain"/>
    <property type="match status" value="1"/>
</dbReference>
<evidence type="ECO:0000256" key="14">
    <source>
        <dbReference type="ARBA" id="ARBA00075285"/>
    </source>
</evidence>
<comment type="cofactor">
    <cofactor evidence="1">
        <name>Co(2+)</name>
        <dbReference type="ChEBI" id="CHEBI:48828"/>
    </cofactor>
</comment>
<evidence type="ECO:0000313" key="19">
    <source>
        <dbReference type="EMBL" id="SBV99350.1"/>
    </source>
</evidence>
<sequence>MSKEILKLKPQQLWKHFYDLTQIPRPTGQMKEVTKFVIDFGKSLGLEVKQDKTGNIVITKPATKGMEKAPVVILQSHLDMVPQKNSNVKHDFTKDPIETQIDGSRVKAKSTTLGADNGIGAAAMMAVLEDTTLKHGKIEALFTVDEEVGMVGASGLKKGFLSGNVLLNLDTEEIGELCVGCAGGADVNADWEFKDAEVPAGDIAYKISLTGLRGGHSGTEIHMGRANANKLMFYFLKEAVSNYEVRLSAIDGGSLRNAIPREAVAIVTLPEEDEKDFLKLVKEYEKIFKEEYKAVEANLSFKAAKTDLPKTLIPEEIQDSVINAVIGCQNGVISMLTDFEGIVETSTNLASVKSEAGRISAKMLARSSSETRKDEICSSLESVFALAGAKVSIENGYPGWQPNAQSDTLNMMAKLYKDMYNEDAHVVVVHAGLECGIILGSTPGLDIVSFGPTILNAHSPDEFVEIDTVSKFYDYLVETLENIK</sequence>
<evidence type="ECO:0000256" key="9">
    <source>
        <dbReference type="ARBA" id="ARBA00036421"/>
    </source>
</evidence>
<evidence type="ECO:0000256" key="15">
    <source>
        <dbReference type="ARBA" id="ARBA00076004"/>
    </source>
</evidence>
<keyword evidence="6" id="KW-0862">Zinc</keyword>
<keyword evidence="19" id="KW-0224">Dipeptidase</keyword>
<dbReference type="EMBL" id="FLUL01000001">
    <property type="protein sequence ID" value="SBV99350.1"/>
    <property type="molecule type" value="Genomic_DNA"/>
</dbReference>
<evidence type="ECO:0000259" key="18">
    <source>
        <dbReference type="Pfam" id="PF07687"/>
    </source>
</evidence>
<dbReference type="Pfam" id="PF07687">
    <property type="entry name" value="M20_dimer"/>
    <property type="match status" value="1"/>
</dbReference>